<feature type="chain" id="PRO_5046504361" evidence="4">
    <location>
        <begin position="26"/>
        <end position="530"/>
    </location>
</feature>
<dbReference type="Gene3D" id="3.40.190.10">
    <property type="entry name" value="Periplasmic binding protein-like II"/>
    <property type="match status" value="1"/>
</dbReference>
<dbReference type="InterPro" id="IPR039424">
    <property type="entry name" value="SBP_5"/>
</dbReference>
<evidence type="ECO:0000256" key="4">
    <source>
        <dbReference type="SAM" id="SignalP"/>
    </source>
</evidence>
<evidence type="ECO:0000313" key="6">
    <source>
        <dbReference type="EMBL" id="MBW6396401.1"/>
    </source>
</evidence>
<proteinExistence type="inferred from homology"/>
<keyword evidence="7" id="KW-1185">Reference proteome</keyword>
<dbReference type="Pfam" id="PF00496">
    <property type="entry name" value="SBP_bac_5"/>
    <property type="match status" value="1"/>
</dbReference>
<dbReference type="Gene3D" id="3.90.76.10">
    <property type="entry name" value="Dipeptide-binding Protein, Domain 1"/>
    <property type="match status" value="1"/>
</dbReference>
<dbReference type="RefSeq" id="WP_219760782.1">
    <property type="nucleotide sequence ID" value="NZ_JAHYBZ010000001.1"/>
</dbReference>
<dbReference type="PROSITE" id="PS51318">
    <property type="entry name" value="TAT"/>
    <property type="match status" value="1"/>
</dbReference>
<evidence type="ECO:0000259" key="5">
    <source>
        <dbReference type="Pfam" id="PF00496"/>
    </source>
</evidence>
<protein>
    <submittedName>
        <fullName evidence="6">ABC transporter substrate-binding protein</fullName>
    </submittedName>
</protein>
<gene>
    <name evidence="6" type="ORF">KPL78_01015</name>
</gene>
<evidence type="ECO:0000256" key="3">
    <source>
        <dbReference type="ARBA" id="ARBA00022729"/>
    </source>
</evidence>
<evidence type="ECO:0000313" key="7">
    <source>
        <dbReference type="Proteomes" id="UP001196565"/>
    </source>
</evidence>
<comment type="caution">
    <text evidence="6">The sequence shown here is derived from an EMBL/GenBank/DDBJ whole genome shotgun (WGS) entry which is preliminary data.</text>
</comment>
<feature type="domain" description="Solute-binding protein family 5" evidence="5">
    <location>
        <begin position="74"/>
        <end position="445"/>
    </location>
</feature>
<dbReference type="Gene3D" id="3.10.105.10">
    <property type="entry name" value="Dipeptide-binding Protein, Domain 3"/>
    <property type="match status" value="1"/>
</dbReference>
<dbReference type="Proteomes" id="UP001196565">
    <property type="component" value="Unassembled WGS sequence"/>
</dbReference>
<comment type="subcellular location">
    <subcellularLocation>
        <location evidence="1">Periplasm</location>
    </subcellularLocation>
</comment>
<dbReference type="InterPro" id="IPR030678">
    <property type="entry name" value="Peptide/Ni-bd"/>
</dbReference>
<feature type="signal peptide" evidence="4">
    <location>
        <begin position="1"/>
        <end position="25"/>
    </location>
</feature>
<dbReference type="InterPro" id="IPR023765">
    <property type="entry name" value="SBP_5_CS"/>
</dbReference>
<dbReference type="EMBL" id="JAHYBZ010000001">
    <property type="protein sequence ID" value="MBW6396401.1"/>
    <property type="molecule type" value="Genomic_DNA"/>
</dbReference>
<accession>A0ABS7A286</accession>
<name>A0ABS7A286_9PROT</name>
<dbReference type="PANTHER" id="PTHR30290:SF38">
    <property type="entry name" value="D,D-DIPEPTIDE-BINDING PERIPLASMIC PROTEIN DDPA-RELATED"/>
    <property type="match status" value="1"/>
</dbReference>
<evidence type="ECO:0000256" key="2">
    <source>
        <dbReference type="ARBA" id="ARBA00005695"/>
    </source>
</evidence>
<dbReference type="PIRSF" id="PIRSF002741">
    <property type="entry name" value="MppA"/>
    <property type="match status" value="1"/>
</dbReference>
<dbReference type="SUPFAM" id="SSF53850">
    <property type="entry name" value="Periplasmic binding protein-like II"/>
    <property type="match status" value="1"/>
</dbReference>
<organism evidence="6 7">
    <name type="scientific">Roseomonas alba</name>
    <dbReference type="NCBI Taxonomy" id="2846776"/>
    <lineage>
        <taxon>Bacteria</taxon>
        <taxon>Pseudomonadati</taxon>
        <taxon>Pseudomonadota</taxon>
        <taxon>Alphaproteobacteria</taxon>
        <taxon>Acetobacterales</taxon>
        <taxon>Roseomonadaceae</taxon>
        <taxon>Roseomonas</taxon>
    </lineage>
</organism>
<dbReference type="PANTHER" id="PTHR30290">
    <property type="entry name" value="PERIPLASMIC BINDING COMPONENT OF ABC TRANSPORTER"/>
    <property type="match status" value="1"/>
</dbReference>
<dbReference type="InterPro" id="IPR000914">
    <property type="entry name" value="SBP_5_dom"/>
</dbReference>
<reference evidence="6 7" key="1">
    <citation type="submission" date="2021-07" db="EMBL/GenBank/DDBJ databases">
        <authorList>
            <person name="So Y."/>
        </authorList>
    </citation>
    <scope>NUCLEOTIDE SEQUENCE [LARGE SCALE GENOMIC DNA]</scope>
    <source>
        <strain evidence="6 7">HJA6</strain>
    </source>
</reference>
<dbReference type="InterPro" id="IPR006311">
    <property type="entry name" value="TAT_signal"/>
</dbReference>
<evidence type="ECO:0000256" key="1">
    <source>
        <dbReference type="ARBA" id="ARBA00004418"/>
    </source>
</evidence>
<sequence>MIRRRPFLSAVAALPAAGFARPGLAQPAAARTLRLVPQAGLTILDPIFTTAAGTQNHGYAVFDTLYGLNAKFEPLPQMAAGHTVSQDGLTWEVTLRDGLKFHDGTPVRAVDCVASLKRWGARDALGQLLMAAVNEWQAKDDKTFAIRLKQRFPLMLYALAKPATNVPFIMPERLATISPTTQITEMVGSGPYRFVADEFIAGQRAVYARFTDYVPRQEAPERTSGGKVVHFDRFEWQAIPDSATALAALRQGEVDWWEQALADTVPLLRRASGITIGGGDPNGYVGLIRFNSLQPPFNNAKLRLAVLTAVRQQDYMTAITNDDPSSYTLCHSFLPCGTPYGTPPANNRFSDSPSIEAARKLVQESGYNGEKVVIINPADFPTIRPMGQITANLLQQLGMNVELAETDWGTVLQRRASREPVDRGGWSIFHTWWQAIGITTPATSGYVRGQGAGGWFGWYASEPVERLTAQWLSAETEAQRVQLADQIQQVVAIDAPAVPLGVFRIPTAYRSNLTGLVEGCAPFGWNIRRG</sequence>
<comment type="similarity">
    <text evidence="2">Belongs to the bacterial solute-binding protein 5 family.</text>
</comment>
<dbReference type="PROSITE" id="PS01040">
    <property type="entry name" value="SBP_BACTERIAL_5"/>
    <property type="match status" value="1"/>
</dbReference>
<keyword evidence="3 4" id="KW-0732">Signal</keyword>
<dbReference type="CDD" id="cd08502">
    <property type="entry name" value="PBP2_NikA_DppA_OppA_like_16"/>
    <property type="match status" value="1"/>
</dbReference>